<dbReference type="CDD" id="cd04301">
    <property type="entry name" value="NAT_SF"/>
    <property type="match status" value="1"/>
</dbReference>
<gene>
    <name evidence="4" type="ORF">BTO20_20565</name>
</gene>
<dbReference type="KEGG" id="mdx:BTO20_20565"/>
<protein>
    <submittedName>
        <fullName evidence="4">N-acetyltransferase</fullName>
    </submittedName>
</protein>
<keyword evidence="1 4" id="KW-0808">Transferase</keyword>
<keyword evidence="2" id="KW-0012">Acyltransferase</keyword>
<dbReference type="PANTHER" id="PTHR43072">
    <property type="entry name" value="N-ACETYLTRANSFERASE"/>
    <property type="match status" value="1"/>
</dbReference>
<name>A0A1Y0C650_9MYCO</name>
<dbReference type="InterPro" id="IPR000182">
    <property type="entry name" value="GNAT_dom"/>
</dbReference>
<dbReference type="Proteomes" id="UP000195331">
    <property type="component" value="Chromosome"/>
</dbReference>
<dbReference type="PANTHER" id="PTHR43072:SF23">
    <property type="entry name" value="UPF0039 PROTEIN C11D3.02C"/>
    <property type="match status" value="1"/>
</dbReference>
<evidence type="ECO:0000256" key="1">
    <source>
        <dbReference type="ARBA" id="ARBA00022679"/>
    </source>
</evidence>
<dbReference type="SUPFAM" id="SSF55729">
    <property type="entry name" value="Acyl-CoA N-acyltransferases (Nat)"/>
    <property type="match status" value="1"/>
</dbReference>
<dbReference type="EMBL" id="CP020809">
    <property type="protein sequence ID" value="ART70612.1"/>
    <property type="molecule type" value="Genomic_DNA"/>
</dbReference>
<dbReference type="AlphaFoldDB" id="A0A1Y0C650"/>
<dbReference type="OrthoDB" id="3173333at2"/>
<dbReference type="Pfam" id="PF00583">
    <property type="entry name" value="Acetyltransf_1"/>
    <property type="match status" value="1"/>
</dbReference>
<organism evidence="4 5">
    <name type="scientific">Mycobacterium dioxanotrophicus</name>
    <dbReference type="NCBI Taxonomy" id="482462"/>
    <lineage>
        <taxon>Bacteria</taxon>
        <taxon>Bacillati</taxon>
        <taxon>Actinomycetota</taxon>
        <taxon>Actinomycetes</taxon>
        <taxon>Mycobacteriales</taxon>
        <taxon>Mycobacteriaceae</taxon>
        <taxon>Mycobacterium</taxon>
    </lineage>
</organism>
<evidence type="ECO:0000256" key="2">
    <source>
        <dbReference type="ARBA" id="ARBA00023315"/>
    </source>
</evidence>
<dbReference type="GO" id="GO:0016747">
    <property type="term" value="F:acyltransferase activity, transferring groups other than amino-acyl groups"/>
    <property type="evidence" value="ECO:0007669"/>
    <property type="project" value="InterPro"/>
</dbReference>
<proteinExistence type="predicted"/>
<dbReference type="InterPro" id="IPR016181">
    <property type="entry name" value="Acyl_CoA_acyltransferase"/>
</dbReference>
<dbReference type="PROSITE" id="PS51186">
    <property type="entry name" value="GNAT"/>
    <property type="match status" value="1"/>
</dbReference>
<accession>A0A1Y0C650</accession>
<dbReference type="Gene3D" id="3.40.630.30">
    <property type="match status" value="1"/>
</dbReference>
<feature type="domain" description="N-acetyltransferase" evidence="3">
    <location>
        <begin position="6"/>
        <end position="160"/>
    </location>
</feature>
<evidence type="ECO:0000313" key="4">
    <source>
        <dbReference type="EMBL" id="ART70612.1"/>
    </source>
</evidence>
<reference evidence="4 5" key="1">
    <citation type="submission" date="2017-04" db="EMBL/GenBank/DDBJ databases">
        <title>Whole Genome Sequence of 1,4-Dioxane Degrading Bacterium Mycobacterium dioxanotrophicus PH-06.</title>
        <authorList>
            <person name="He Y."/>
        </authorList>
    </citation>
    <scope>NUCLEOTIDE SEQUENCE [LARGE SCALE GENOMIC DNA]</scope>
    <source>
        <strain evidence="4 5">PH-06</strain>
    </source>
</reference>
<evidence type="ECO:0000313" key="5">
    <source>
        <dbReference type="Proteomes" id="UP000195331"/>
    </source>
</evidence>
<keyword evidence="5" id="KW-1185">Reference proteome</keyword>
<evidence type="ECO:0000259" key="3">
    <source>
        <dbReference type="PROSITE" id="PS51186"/>
    </source>
</evidence>
<sequence length="167" mass="18211">MTGSQHRIVPMTADHADAVLAIYQAGINTANATFDLNAPDWATFDAEHLPDHRFVTTGPDGQVMGWVAAAPVSSRCVHAGVIELSVYVAEHARGQGIGTLLLTSVITSSENAGIWTLQSQVFPENTATLALHHRAGFRVVGVRERHGRLHGHWRDVILMERRSPHII</sequence>